<evidence type="ECO:0000313" key="2">
    <source>
        <dbReference type="Proteomes" id="UP000426246"/>
    </source>
</evidence>
<dbReference type="EMBL" id="CP034235">
    <property type="protein sequence ID" value="QGQ98108.1"/>
    <property type="molecule type" value="Genomic_DNA"/>
</dbReference>
<proteinExistence type="predicted"/>
<accession>A0A6B8RS95</accession>
<organism evidence="1 2">
    <name type="scientific">Paenibacillus psychroresistens</name>
    <dbReference type="NCBI Taxonomy" id="1778678"/>
    <lineage>
        <taxon>Bacteria</taxon>
        <taxon>Bacillati</taxon>
        <taxon>Bacillota</taxon>
        <taxon>Bacilli</taxon>
        <taxon>Bacillales</taxon>
        <taxon>Paenibacillaceae</taxon>
        <taxon>Paenibacillus</taxon>
    </lineage>
</organism>
<dbReference type="RefSeq" id="WP_155703206.1">
    <property type="nucleotide sequence ID" value="NZ_CP034235.1"/>
</dbReference>
<dbReference type="Proteomes" id="UP000426246">
    <property type="component" value="Chromosome"/>
</dbReference>
<protein>
    <submittedName>
        <fullName evidence="1">Uncharacterized protein</fullName>
    </submittedName>
</protein>
<gene>
    <name evidence="1" type="ORF">EHS13_26080</name>
</gene>
<name>A0A6B8RS95_9BACL</name>
<dbReference type="OrthoDB" id="2589792at2"/>
<dbReference type="AlphaFoldDB" id="A0A6B8RS95"/>
<evidence type="ECO:0000313" key="1">
    <source>
        <dbReference type="EMBL" id="QGQ98108.1"/>
    </source>
</evidence>
<dbReference type="KEGG" id="ppsc:EHS13_26080"/>
<sequence length="188" mass="21142">MKKTSFKFFAIGLLGIVICLVLAYVLQSAYLLFAACVLPLLILPYMPDIRTNQEINPLSKNKSIQVYGITSGENQASYVVIEFKPGRIIWSKHALYFSADHVAMAPTSSLKSNAIALPIYKSDLIIKKGKHRWVGIKLKGMTERSSKFSFKLKQVNRLVVSIQDIKELFKEASPAHKRSIKKSKQLQA</sequence>
<reference evidence="2" key="1">
    <citation type="submission" date="2018-11" db="EMBL/GenBank/DDBJ databases">
        <title>Complete genome sequence of Paenibacillus sp. ML311-T8.</title>
        <authorList>
            <person name="Nam Y.-D."/>
            <person name="Kang J."/>
            <person name="Chung W.-H."/>
            <person name="Park Y.S."/>
        </authorList>
    </citation>
    <scope>NUCLEOTIDE SEQUENCE [LARGE SCALE GENOMIC DNA]</scope>
    <source>
        <strain evidence="2">ML311-T8</strain>
    </source>
</reference>
<keyword evidence="2" id="KW-1185">Reference proteome</keyword>